<sequence length="148" mass="16082">MFKRILIAVDGSELANRGLEHGLSLAAAMQGEVVIVTVTEPWAMNMYDATGWSIGIQDGPEYRKLRDGEAERILKPALDRAVQAGVQAQGHHLADRHPAEGIVDIAQAQQCDLIVMTSHGRRGMRRALLGSQTAEVLAHTTLPVLVVR</sequence>
<organism evidence="3 4">
    <name type="scientific">Pseudoxanthomonas composti</name>
    <dbReference type="NCBI Taxonomy" id="2137479"/>
    <lineage>
        <taxon>Bacteria</taxon>
        <taxon>Pseudomonadati</taxon>
        <taxon>Pseudomonadota</taxon>
        <taxon>Gammaproteobacteria</taxon>
        <taxon>Lysobacterales</taxon>
        <taxon>Lysobacteraceae</taxon>
        <taxon>Pseudoxanthomonas</taxon>
    </lineage>
</organism>
<evidence type="ECO:0000313" key="3">
    <source>
        <dbReference type="EMBL" id="RXR06491.1"/>
    </source>
</evidence>
<reference evidence="3 4" key="1">
    <citation type="submission" date="2019-01" db="EMBL/GenBank/DDBJ databases">
        <title>Pseudoxanthomonas composti sp. nov., isolated from compost.</title>
        <authorList>
            <person name="Yang G."/>
        </authorList>
    </citation>
    <scope>NUCLEOTIDE SEQUENCE [LARGE SCALE GENOMIC DNA]</scope>
    <source>
        <strain evidence="3 4">GSS15</strain>
    </source>
</reference>
<evidence type="ECO:0000313" key="4">
    <source>
        <dbReference type="Proteomes" id="UP000289784"/>
    </source>
</evidence>
<dbReference type="PANTHER" id="PTHR46268">
    <property type="entry name" value="STRESS RESPONSE PROTEIN NHAX"/>
    <property type="match status" value="1"/>
</dbReference>
<dbReference type="Pfam" id="PF00582">
    <property type="entry name" value="Usp"/>
    <property type="match status" value="1"/>
</dbReference>
<dbReference type="RefSeq" id="WP_129470598.1">
    <property type="nucleotide sequence ID" value="NZ_SAWZ01000003.1"/>
</dbReference>
<feature type="domain" description="UspA" evidence="2">
    <location>
        <begin position="1"/>
        <end position="148"/>
    </location>
</feature>
<keyword evidence="4" id="KW-1185">Reference proteome</keyword>
<dbReference type="CDD" id="cd00293">
    <property type="entry name" value="USP-like"/>
    <property type="match status" value="1"/>
</dbReference>
<dbReference type="AlphaFoldDB" id="A0A4Q1JW32"/>
<proteinExistence type="inferred from homology"/>
<dbReference type="OrthoDB" id="9792500at2"/>
<evidence type="ECO:0000256" key="1">
    <source>
        <dbReference type="ARBA" id="ARBA00008791"/>
    </source>
</evidence>
<dbReference type="InterPro" id="IPR006016">
    <property type="entry name" value="UspA"/>
</dbReference>
<protein>
    <submittedName>
        <fullName evidence="3">Universal stress protein</fullName>
    </submittedName>
</protein>
<dbReference type="InterPro" id="IPR014729">
    <property type="entry name" value="Rossmann-like_a/b/a_fold"/>
</dbReference>
<dbReference type="Proteomes" id="UP000289784">
    <property type="component" value="Unassembled WGS sequence"/>
</dbReference>
<dbReference type="PANTHER" id="PTHR46268:SF15">
    <property type="entry name" value="UNIVERSAL STRESS PROTEIN HP_0031"/>
    <property type="match status" value="1"/>
</dbReference>
<dbReference type="PRINTS" id="PR01438">
    <property type="entry name" value="UNVRSLSTRESS"/>
</dbReference>
<accession>A0A4Q1JW32</accession>
<comment type="caution">
    <text evidence="3">The sequence shown here is derived from an EMBL/GenBank/DDBJ whole genome shotgun (WGS) entry which is preliminary data.</text>
</comment>
<gene>
    <name evidence="3" type="ORF">EPA99_07540</name>
</gene>
<dbReference type="InterPro" id="IPR006015">
    <property type="entry name" value="Universal_stress_UspA"/>
</dbReference>
<dbReference type="SUPFAM" id="SSF52402">
    <property type="entry name" value="Adenine nucleotide alpha hydrolases-like"/>
    <property type="match status" value="1"/>
</dbReference>
<dbReference type="EMBL" id="SAWZ01000003">
    <property type="protein sequence ID" value="RXR06491.1"/>
    <property type="molecule type" value="Genomic_DNA"/>
</dbReference>
<comment type="similarity">
    <text evidence="1">Belongs to the universal stress protein A family.</text>
</comment>
<name>A0A4Q1JW32_9GAMM</name>
<evidence type="ECO:0000259" key="2">
    <source>
        <dbReference type="Pfam" id="PF00582"/>
    </source>
</evidence>
<dbReference type="Gene3D" id="3.40.50.620">
    <property type="entry name" value="HUPs"/>
    <property type="match status" value="1"/>
</dbReference>